<feature type="domain" description="N-acetyltransferase" evidence="1">
    <location>
        <begin position="3"/>
        <end position="140"/>
    </location>
</feature>
<organism evidence="2 3">
    <name type="scientific">Roseibium limicola</name>
    <dbReference type="NCBI Taxonomy" id="2816037"/>
    <lineage>
        <taxon>Bacteria</taxon>
        <taxon>Pseudomonadati</taxon>
        <taxon>Pseudomonadota</taxon>
        <taxon>Alphaproteobacteria</taxon>
        <taxon>Hyphomicrobiales</taxon>
        <taxon>Stappiaceae</taxon>
        <taxon>Roseibium</taxon>
    </lineage>
</organism>
<reference evidence="2" key="1">
    <citation type="submission" date="2021-03" db="EMBL/GenBank/DDBJ databases">
        <title>Roseibium sp. CAU 1637 isolated from Incheon.</title>
        <authorList>
            <person name="Kim W."/>
        </authorList>
    </citation>
    <scope>NUCLEOTIDE SEQUENCE</scope>
    <source>
        <strain evidence="2">CAU 1637</strain>
    </source>
</reference>
<dbReference type="InterPro" id="IPR000182">
    <property type="entry name" value="GNAT_dom"/>
</dbReference>
<dbReference type="GO" id="GO:0016747">
    <property type="term" value="F:acyltransferase activity, transferring groups other than amino-acyl groups"/>
    <property type="evidence" value="ECO:0007669"/>
    <property type="project" value="InterPro"/>
</dbReference>
<dbReference type="Proteomes" id="UP000664779">
    <property type="component" value="Unassembled WGS sequence"/>
</dbReference>
<proteinExistence type="predicted"/>
<dbReference type="AlphaFoldDB" id="A0A939EJR7"/>
<keyword evidence="3" id="KW-1185">Reference proteome</keyword>
<name>A0A939EJR7_9HYPH</name>
<sequence>MSILIRALTSEDRSLMYSFLTERWAGPEILLGGETVDASQLPGFIGLNKDEIAGLVTVVKRDGEWEILTLDSVSRWAGTGTELLEALVADAREAGITRLTVRLSNDNLDAFRFYQRRGFRFEKIAQGVIDEERELKPEIPTRGEYGIPLHDEILFAREL</sequence>
<evidence type="ECO:0000313" key="3">
    <source>
        <dbReference type="Proteomes" id="UP000664779"/>
    </source>
</evidence>
<dbReference type="EMBL" id="JAFLNF010000001">
    <property type="protein sequence ID" value="MBO0343859.1"/>
    <property type="molecule type" value="Genomic_DNA"/>
</dbReference>
<protein>
    <submittedName>
        <fullName evidence="2">GNAT family N-acetyltransferase</fullName>
    </submittedName>
</protein>
<dbReference type="SUPFAM" id="SSF55729">
    <property type="entry name" value="Acyl-CoA N-acyltransferases (Nat)"/>
    <property type="match status" value="1"/>
</dbReference>
<gene>
    <name evidence="2" type="ORF">J0X15_01380</name>
</gene>
<evidence type="ECO:0000313" key="2">
    <source>
        <dbReference type="EMBL" id="MBO0343859.1"/>
    </source>
</evidence>
<dbReference type="CDD" id="cd04301">
    <property type="entry name" value="NAT_SF"/>
    <property type="match status" value="1"/>
</dbReference>
<dbReference type="InterPro" id="IPR016181">
    <property type="entry name" value="Acyl_CoA_acyltransferase"/>
</dbReference>
<dbReference type="PROSITE" id="PS51186">
    <property type="entry name" value="GNAT"/>
    <property type="match status" value="1"/>
</dbReference>
<evidence type="ECO:0000259" key="1">
    <source>
        <dbReference type="PROSITE" id="PS51186"/>
    </source>
</evidence>
<dbReference type="Pfam" id="PF00583">
    <property type="entry name" value="Acetyltransf_1"/>
    <property type="match status" value="1"/>
</dbReference>
<comment type="caution">
    <text evidence="2">The sequence shown here is derived from an EMBL/GenBank/DDBJ whole genome shotgun (WGS) entry which is preliminary data.</text>
</comment>
<dbReference type="Gene3D" id="3.40.630.30">
    <property type="match status" value="1"/>
</dbReference>
<accession>A0A939EJR7</accession>
<dbReference type="RefSeq" id="WP_206937612.1">
    <property type="nucleotide sequence ID" value="NZ_JAFLNF010000001.1"/>
</dbReference>